<keyword evidence="2" id="KW-1185">Reference proteome</keyword>
<reference evidence="1 2" key="1">
    <citation type="submission" date="2015-01" db="EMBL/GenBank/DDBJ databases">
        <title>Genome Sequencing of Rickettsiales /home/snadendla/prok_pipe/test/illegal_ec_num.txt.</title>
        <authorList>
            <person name="Daugherty S.C."/>
            <person name="Su Q."/>
            <person name="Abolude K."/>
            <person name="Beier-Sexton M."/>
            <person name="Carlyon J.A."/>
            <person name="Carter R."/>
            <person name="Day N.P."/>
            <person name="Dumler S.J."/>
            <person name="Dyachenko V."/>
            <person name="Godinez A."/>
            <person name="Kurtti T.J."/>
            <person name="Lichay M."/>
            <person name="Mullins K.E."/>
            <person name="Ott S."/>
            <person name="Pappas-Brown V."/>
            <person name="Paris D.H."/>
            <person name="Patel P."/>
            <person name="Richards A.L."/>
            <person name="Sadzewicz L."/>
            <person name="Sears K."/>
            <person name="Seidman D."/>
            <person name="Sengamalay N."/>
            <person name="Stenos J."/>
            <person name="Tallon L.J."/>
            <person name="Vincent G."/>
            <person name="Fraser C.M."/>
            <person name="Munderloh U."/>
            <person name="Dunning-Hotopp J.C."/>
        </authorList>
    </citation>
    <scope>NUCLEOTIDE SEQUENCE [LARGE SCALE GENOMIC DNA]</scope>
    <source>
        <strain evidence="1 2">T170-B</strain>
    </source>
</reference>
<proteinExistence type="predicted"/>
<dbReference type="PATRIC" id="fig|1268837.3.peg.1807"/>
<evidence type="ECO:0000313" key="2">
    <source>
        <dbReference type="Proteomes" id="UP000033736"/>
    </source>
</evidence>
<name>A0A0F3RFI7_9RICK</name>
<dbReference type="RefSeq" id="WP_045805996.1">
    <property type="nucleotide sequence ID" value="NZ_LAOQ01000008.1"/>
</dbReference>
<protein>
    <submittedName>
        <fullName evidence="1">Uncharacterized protein</fullName>
    </submittedName>
</protein>
<evidence type="ECO:0000313" key="1">
    <source>
        <dbReference type="EMBL" id="KJW03954.1"/>
    </source>
</evidence>
<sequence>MTKRKLDCVIIKESIQINTINKKKELEGNAEKGIIYQASSVSSIIYSDKNIKSLLKSYLPNANIEDIYLFKVIGDHVYYNFINNLKAKLIHETKDKIVSDDKFYVIIEQSINSDLQVSSAIILKLYNKNNKNQIKILPVLGSTSGSLLGEFLKTLELSKVLIKVDSIPDWFRENQSINVYLENLIEVIKLSIEHKSPSKIPNDKIIEIMNTPYAEYEKIHQGLLNRLELTDDEGIDQLSLVDKNQDEFVASSSIKKTVSWDPTVEDNEGHTIRRKKHKFKVKTKEKDEVEEYFEQCITSWNWDQKIWEERYFNTNKLDSDKFQYLLDKYCDQIRGAFGSHISTKHHYDRPECYHGCGEVKEEILNKIIEGYIFLINCSPNLLNLFREYQESMLESFSQCDIDMLGFYKAYPELKLINLIEKRIDNIDVDEKDQNSIIIPISDDKTDTEILVDITNYNQENSELKLTGDIVDSYE</sequence>
<dbReference type="Proteomes" id="UP000033736">
    <property type="component" value="Unassembled WGS sequence"/>
</dbReference>
<accession>A0A0F3RFI7</accession>
<comment type="caution">
    <text evidence="1">The sequence shown here is derived from an EMBL/GenBank/DDBJ whole genome shotgun (WGS) entry which is preliminary data.</text>
</comment>
<organism evidence="1 2">
    <name type="scientific">Rickettsia argasii T170-B</name>
    <dbReference type="NCBI Taxonomy" id="1268837"/>
    <lineage>
        <taxon>Bacteria</taxon>
        <taxon>Pseudomonadati</taxon>
        <taxon>Pseudomonadota</taxon>
        <taxon>Alphaproteobacteria</taxon>
        <taxon>Rickettsiales</taxon>
        <taxon>Rickettsiaceae</taxon>
        <taxon>Rickettsieae</taxon>
        <taxon>Rickettsia</taxon>
        <taxon>spotted fever group</taxon>
    </lineage>
</organism>
<dbReference type="EMBL" id="LAOQ01000008">
    <property type="protein sequence ID" value="KJW03954.1"/>
    <property type="molecule type" value="Genomic_DNA"/>
</dbReference>
<dbReference type="AlphaFoldDB" id="A0A0F3RFI7"/>
<gene>
    <name evidence="1" type="ORF">RAT170B_1575</name>
</gene>